<reference evidence="5" key="1">
    <citation type="submission" date="2017-02" db="UniProtKB">
        <authorList>
            <consortium name="WormBaseParasite"/>
        </authorList>
    </citation>
    <scope>IDENTIFICATION</scope>
</reference>
<dbReference type="EMBL" id="UZAF01023758">
    <property type="protein sequence ID" value="VDO91140.1"/>
    <property type="molecule type" value="Genomic_DNA"/>
</dbReference>
<name>A0A0N4XB85_HAEPC</name>
<reference evidence="3 4" key="2">
    <citation type="submission" date="2018-11" db="EMBL/GenBank/DDBJ databases">
        <authorList>
            <consortium name="Pathogen Informatics"/>
        </authorList>
    </citation>
    <scope>NUCLEOTIDE SEQUENCE [LARGE SCALE GENOMIC DNA]</scope>
    <source>
        <strain evidence="3 4">MHpl1</strain>
    </source>
</reference>
<evidence type="ECO:0000259" key="2">
    <source>
        <dbReference type="PROSITE" id="PS00497"/>
    </source>
</evidence>
<dbReference type="OrthoDB" id="6132182at2759"/>
<feature type="domain" description="Tyrosinase copper-binding" evidence="2">
    <location>
        <begin position="63"/>
        <end position="80"/>
    </location>
</feature>
<dbReference type="PANTHER" id="PTHR11474:SF21">
    <property type="entry name" value="SHKT DOMAIN-CONTAINING PROTEIN"/>
    <property type="match status" value="1"/>
</dbReference>
<organism evidence="5">
    <name type="scientific">Haemonchus placei</name>
    <name type="common">Barber's pole worm</name>
    <dbReference type="NCBI Taxonomy" id="6290"/>
    <lineage>
        <taxon>Eukaryota</taxon>
        <taxon>Metazoa</taxon>
        <taxon>Ecdysozoa</taxon>
        <taxon>Nematoda</taxon>
        <taxon>Chromadorea</taxon>
        <taxon>Rhabditida</taxon>
        <taxon>Rhabditina</taxon>
        <taxon>Rhabditomorpha</taxon>
        <taxon>Strongyloidea</taxon>
        <taxon>Trichostrongylidae</taxon>
        <taxon>Haemonchus</taxon>
    </lineage>
</organism>
<keyword evidence="1" id="KW-0479">Metal-binding</keyword>
<proteinExistence type="predicted"/>
<keyword evidence="4" id="KW-1185">Reference proteome</keyword>
<dbReference type="InterPro" id="IPR008922">
    <property type="entry name" value="Di-copper_centre_dom_sf"/>
</dbReference>
<sequence>MRGEYCLTPDGQYLGKATRKEYREMTDDERNRFHAAMWLMKRSGVYDAFARIHTRSVADGGAHSGPAFLPWHREYLKRFELALRAFDAGVSMPYWDSTLDQRLPTPQHSVLWSDELLGGARPGDVNGGAFRGWLLENVSCSALFGKN</sequence>
<dbReference type="PANTHER" id="PTHR11474">
    <property type="entry name" value="TYROSINASE FAMILY MEMBER"/>
    <property type="match status" value="1"/>
</dbReference>
<dbReference type="GO" id="GO:0016491">
    <property type="term" value="F:oxidoreductase activity"/>
    <property type="evidence" value="ECO:0007669"/>
    <property type="project" value="InterPro"/>
</dbReference>
<dbReference type="STRING" id="6290.A0A0N4XB85"/>
<evidence type="ECO:0000256" key="1">
    <source>
        <dbReference type="ARBA" id="ARBA00022723"/>
    </source>
</evidence>
<dbReference type="GO" id="GO:0046872">
    <property type="term" value="F:metal ion binding"/>
    <property type="evidence" value="ECO:0007669"/>
    <property type="project" value="UniProtKB-KW"/>
</dbReference>
<dbReference type="InterPro" id="IPR002227">
    <property type="entry name" value="Tyrosinase_Cu-bd"/>
</dbReference>
<protein>
    <submittedName>
        <fullName evidence="5">Tyrosinase_Cu-bd domain-containing protein</fullName>
    </submittedName>
</protein>
<dbReference type="AlphaFoldDB" id="A0A0N4XB85"/>
<dbReference type="PROSITE" id="PS00497">
    <property type="entry name" value="TYROSINASE_1"/>
    <property type="match status" value="1"/>
</dbReference>
<gene>
    <name evidence="3" type="ORF">HPLM_LOCUS21619</name>
</gene>
<dbReference type="SUPFAM" id="SSF48056">
    <property type="entry name" value="Di-copper centre-containing domain"/>
    <property type="match status" value="1"/>
</dbReference>
<dbReference type="Gene3D" id="1.10.1280.10">
    <property type="entry name" value="Di-copper center containing domain from catechol oxidase"/>
    <property type="match status" value="1"/>
</dbReference>
<dbReference type="WBParaSite" id="HPLM_0002163001-mRNA-1">
    <property type="protein sequence ID" value="HPLM_0002163001-mRNA-1"/>
    <property type="gene ID" value="HPLM_0002163001"/>
</dbReference>
<evidence type="ECO:0000313" key="5">
    <source>
        <dbReference type="WBParaSite" id="HPLM_0002163001-mRNA-1"/>
    </source>
</evidence>
<dbReference type="InterPro" id="IPR050316">
    <property type="entry name" value="Tyrosinase/Hemocyanin"/>
</dbReference>
<dbReference type="Proteomes" id="UP000268014">
    <property type="component" value="Unassembled WGS sequence"/>
</dbReference>
<evidence type="ECO:0000313" key="4">
    <source>
        <dbReference type="Proteomes" id="UP000268014"/>
    </source>
</evidence>
<dbReference type="Pfam" id="PF00264">
    <property type="entry name" value="Tyrosinase"/>
    <property type="match status" value="1"/>
</dbReference>
<accession>A0A0N4XB85</accession>
<evidence type="ECO:0000313" key="3">
    <source>
        <dbReference type="EMBL" id="VDO91140.1"/>
    </source>
</evidence>